<proteinExistence type="predicted"/>
<keyword evidence="2" id="KW-1185">Reference proteome</keyword>
<dbReference type="Proteomes" id="UP000525389">
    <property type="component" value="Unassembled WGS sequence"/>
</dbReference>
<accession>A0A7W8GFH7</accession>
<comment type="caution">
    <text evidence="1">The sequence shown here is derived from an EMBL/GenBank/DDBJ whole genome shotgun (WGS) entry which is preliminary data.</text>
</comment>
<gene>
    <name evidence="1" type="ORF">HNQ09_002142</name>
</gene>
<sequence>MFAALWVVAAVGFLVAALAFVFGWTWWQPALLAATLLPLVLTGLDSGPPNPGSLVSVVIPAGLLLAPRLQGSPG</sequence>
<dbReference type="AlphaFoldDB" id="A0A7W8GFH7"/>
<name>A0A7W8GFH7_9DEIO</name>
<evidence type="ECO:0000313" key="2">
    <source>
        <dbReference type="Proteomes" id="UP000525389"/>
    </source>
</evidence>
<protein>
    <submittedName>
        <fullName evidence="1">Uncharacterized protein</fullName>
    </submittedName>
</protein>
<evidence type="ECO:0000313" key="1">
    <source>
        <dbReference type="EMBL" id="MBB5234699.1"/>
    </source>
</evidence>
<dbReference type="RefSeq" id="WP_184028860.1">
    <property type="nucleotide sequence ID" value="NZ_JACHFN010000007.1"/>
</dbReference>
<dbReference type="EMBL" id="JACHFN010000007">
    <property type="protein sequence ID" value="MBB5234699.1"/>
    <property type="molecule type" value="Genomic_DNA"/>
</dbReference>
<reference evidence="1 2" key="1">
    <citation type="submission" date="2020-08" db="EMBL/GenBank/DDBJ databases">
        <title>Genomic Encyclopedia of Type Strains, Phase IV (KMG-IV): sequencing the most valuable type-strain genomes for metagenomic binning, comparative biology and taxonomic classification.</title>
        <authorList>
            <person name="Goeker M."/>
        </authorList>
    </citation>
    <scope>NUCLEOTIDE SEQUENCE [LARGE SCALE GENOMIC DNA]</scope>
    <source>
        <strain evidence="1 2">DSM 101791</strain>
    </source>
</reference>
<organism evidence="1 2">
    <name type="scientific">Deinococcus budaensis</name>
    <dbReference type="NCBI Taxonomy" id="1665626"/>
    <lineage>
        <taxon>Bacteria</taxon>
        <taxon>Thermotogati</taxon>
        <taxon>Deinococcota</taxon>
        <taxon>Deinococci</taxon>
        <taxon>Deinococcales</taxon>
        <taxon>Deinococcaceae</taxon>
        <taxon>Deinococcus</taxon>
    </lineage>
</organism>